<dbReference type="SUPFAM" id="SSF52266">
    <property type="entry name" value="SGNH hydrolase"/>
    <property type="match status" value="1"/>
</dbReference>
<dbReference type="SUPFAM" id="SSF57180">
    <property type="entry name" value="Cellulose-binding domain"/>
    <property type="match status" value="1"/>
</dbReference>
<dbReference type="PROSITE" id="PS51164">
    <property type="entry name" value="CBM1_2"/>
    <property type="match status" value="1"/>
</dbReference>
<accession>A0A9W8JQE8</accession>
<dbReference type="Pfam" id="PF00734">
    <property type="entry name" value="CBM_1"/>
    <property type="match status" value="1"/>
</dbReference>
<dbReference type="PANTHER" id="PTHR43784:SF2">
    <property type="entry name" value="GDSL-LIKE LIPASE_ACYLHYDROLASE, PUTATIVE (AFU_ORTHOLOGUE AFUA_2G00820)-RELATED"/>
    <property type="match status" value="1"/>
</dbReference>
<dbReference type="EMBL" id="JANKHO010002136">
    <property type="protein sequence ID" value="KAJ3494395.1"/>
    <property type="molecule type" value="Genomic_DNA"/>
</dbReference>
<organism evidence="5 6">
    <name type="scientific">Agrocybe chaxingu</name>
    <dbReference type="NCBI Taxonomy" id="84603"/>
    <lineage>
        <taxon>Eukaryota</taxon>
        <taxon>Fungi</taxon>
        <taxon>Dikarya</taxon>
        <taxon>Basidiomycota</taxon>
        <taxon>Agaricomycotina</taxon>
        <taxon>Agaricomycetes</taxon>
        <taxon>Agaricomycetidae</taxon>
        <taxon>Agaricales</taxon>
        <taxon>Agaricineae</taxon>
        <taxon>Strophariaceae</taxon>
        <taxon>Agrocybe</taxon>
    </lineage>
</organism>
<evidence type="ECO:0000256" key="3">
    <source>
        <dbReference type="SAM" id="SignalP"/>
    </source>
</evidence>
<dbReference type="PANTHER" id="PTHR43784">
    <property type="entry name" value="GDSL-LIKE LIPASE/ACYLHYDROLASE, PUTATIVE (AFU_ORTHOLOGUE AFUA_2G00820)-RELATED"/>
    <property type="match status" value="1"/>
</dbReference>
<dbReference type="PROSITE" id="PS00562">
    <property type="entry name" value="CBM1_1"/>
    <property type="match status" value="1"/>
</dbReference>
<dbReference type="GO" id="GO:0005576">
    <property type="term" value="C:extracellular region"/>
    <property type="evidence" value="ECO:0007669"/>
    <property type="project" value="InterPro"/>
</dbReference>
<dbReference type="CDD" id="cd01830">
    <property type="entry name" value="XynE_like"/>
    <property type="match status" value="1"/>
</dbReference>
<proteinExistence type="predicted"/>
<evidence type="ECO:0000313" key="6">
    <source>
        <dbReference type="Proteomes" id="UP001148786"/>
    </source>
</evidence>
<feature type="signal peptide" evidence="3">
    <location>
        <begin position="1"/>
        <end position="18"/>
    </location>
</feature>
<keyword evidence="1 3" id="KW-0732">Signal</keyword>
<dbReference type="InterPro" id="IPR035971">
    <property type="entry name" value="CBD_sf"/>
</dbReference>
<comment type="caution">
    <text evidence="5">The sequence shown here is derived from an EMBL/GenBank/DDBJ whole genome shotgun (WGS) entry which is preliminary data.</text>
</comment>
<dbReference type="InterPro" id="IPR013830">
    <property type="entry name" value="SGNH_hydro"/>
</dbReference>
<dbReference type="InterPro" id="IPR053140">
    <property type="entry name" value="GDSL_Rv0518-like"/>
</dbReference>
<evidence type="ECO:0000256" key="1">
    <source>
        <dbReference type="ARBA" id="ARBA00022729"/>
    </source>
</evidence>
<name>A0A9W8JQE8_9AGAR</name>
<dbReference type="OrthoDB" id="10071171at2759"/>
<reference evidence="5" key="1">
    <citation type="submission" date="2022-07" db="EMBL/GenBank/DDBJ databases">
        <title>Genome Sequence of Agrocybe chaxingu.</title>
        <authorList>
            <person name="Buettner E."/>
        </authorList>
    </citation>
    <scope>NUCLEOTIDE SEQUENCE</scope>
    <source>
        <strain evidence="5">MP-N11</strain>
    </source>
</reference>
<dbReference type="Proteomes" id="UP001148786">
    <property type="component" value="Unassembled WGS sequence"/>
</dbReference>
<dbReference type="AlphaFoldDB" id="A0A9W8JQE8"/>
<feature type="compositionally biased region" description="Low complexity" evidence="2">
    <location>
        <begin position="361"/>
        <end position="371"/>
    </location>
</feature>
<evidence type="ECO:0000256" key="2">
    <source>
        <dbReference type="SAM" id="MobiDB-lite"/>
    </source>
</evidence>
<sequence>MFTFKVFTTIFTAFSIAASSIPAKKHADLHWISTWTNMPQLVEPNNLPPARFLSSNAVFRDTTLRQTLHMSVGAEKIRIVFSNTFGGSDLPITSANVAFPVGGRAGVSGIQASPIVPITFNGGAPSVTIPQGKTMTSDELAFPIQSQQMITVTMYLQQGHWPDLLLARLQKNGLTNIAVCNQAAGGNRVLADGLGPSLISRYKRDALDQPGVKWVLIFEGVNDLGTGAANAGTQTQIANQLISAFKQIAADAKAKGLKVFGATITPFSAPGGASQQGYSDPTREAARQTVNNWILTSGTYDAVVDFAQFLSNPSTPSQLAPQYNGGDYLHPNVAGYQHLADMFPLEIFNVSPPVPTTPGTTLPPATTLPPVTVVPPPPPATTTTTASGPTQMRYGQCGGQGYTGPKTCASPYMCQVLNDWYSQCL</sequence>
<dbReference type="GO" id="GO:0005975">
    <property type="term" value="P:carbohydrate metabolic process"/>
    <property type="evidence" value="ECO:0007669"/>
    <property type="project" value="InterPro"/>
</dbReference>
<gene>
    <name evidence="5" type="ORF">NLJ89_g10816</name>
</gene>
<evidence type="ECO:0000259" key="4">
    <source>
        <dbReference type="PROSITE" id="PS51164"/>
    </source>
</evidence>
<dbReference type="InterPro" id="IPR036514">
    <property type="entry name" value="SGNH_hydro_sf"/>
</dbReference>
<dbReference type="SMART" id="SM00236">
    <property type="entry name" value="fCBD"/>
    <property type="match status" value="1"/>
</dbReference>
<feature type="region of interest" description="Disordered" evidence="2">
    <location>
        <begin position="361"/>
        <end position="392"/>
    </location>
</feature>
<keyword evidence="6" id="KW-1185">Reference proteome</keyword>
<dbReference type="GO" id="GO:0030248">
    <property type="term" value="F:cellulose binding"/>
    <property type="evidence" value="ECO:0007669"/>
    <property type="project" value="InterPro"/>
</dbReference>
<evidence type="ECO:0000313" key="5">
    <source>
        <dbReference type="EMBL" id="KAJ3494395.1"/>
    </source>
</evidence>
<feature type="chain" id="PRO_5040975110" description="CBM1 domain-containing protein" evidence="3">
    <location>
        <begin position="19"/>
        <end position="425"/>
    </location>
</feature>
<dbReference type="Gene3D" id="3.40.50.1110">
    <property type="entry name" value="SGNH hydrolase"/>
    <property type="match status" value="1"/>
</dbReference>
<dbReference type="InterPro" id="IPR000254">
    <property type="entry name" value="CBD"/>
</dbReference>
<dbReference type="Pfam" id="PF13472">
    <property type="entry name" value="Lipase_GDSL_2"/>
    <property type="match status" value="1"/>
</dbReference>
<protein>
    <recommendedName>
        <fullName evidence="4">CBM1 domain-containing protein</fullName>
    </recommendedName>
</protein>
<feature type="domain" description="CBM1" evidence="4">
    <location>
        <begin position="389"/>
        <end position="425"/>
    </location>
</feature>
<feature type="compositionally biased region" description="Low complexity" evidence="2">
    <location>
        <begin position="381"/>
        <end position="390"/>
    </location>
</feature>